<accession>A0A1G2H1A8</accession>
<dbReference type="Proteomes" id="UP000178996">
    <property type="component" value="Unassembled WGS sequence"/>
</dbReference>
<reference evidence="1 2" key="1">
    <citation type="journal article" date="2016" name="Nat. Commun.">
        <title>Thousands of microbial genomes shed light on interconnected biogeochemical processes in an aquifer system.</title>
        <authorList>
            <person name="Anantharaman K."/>
            <person name="Brown C.T."/>
            <person name="Hug L.A."/>
            <person name="Sharon I."/>
            <person name="Castelle C.J."/>
            <person name="Probst A.J."/>
            <person name="Thomas B.C."/>
            <person name="Singh A."/>
            <person name="Wilkins M.J."/>
            <person name="Karaoz U."/>
            <person name="Brodie E.L."/>
            <person name="Williams K.H."/>
            <person name="Hubbard S.S."/>
            <person name="Banfield J.F."/>
        </authorList>
    </citation>
    <scope>NUCLEOTIDE SEQUENCE [LARGE SCALE GENOMIC DNA]</scope>
</reference>
<dbReference type="AlphaFoldDB" id="A0A1G2H1A8"/>
<protein>
    <submittedName>
        <fullName evidence="1">Uncharacterized protein</fullName>
    </submittedName>
</protein>
<evidence type="ECO:0000313" key="1">
    <source>
        <dbReference type="EMBL" id="OGZ56265.1"/>
    </source>
</evidence>
<evidence type="ECO:0000313" key="2">
    <source>
        <dbReference type="Proteomes" id="UP000178996"/>
    </source>
</evidence>
<name>A0A1G2H1A8_9BACT</name>
<dbReference type="EMBL" id="MHOB01000055">
    <property type="protein sequence ID" value="OGZ56265.1"/>
    <property type="molecule type" value="Genomic_DNA"/>
</dbReference>
<comment type="caution">
    <text evidence="1">The sequence shown here is derived from an EMBL/GenBank/DDBJ whole genome shotgun (WGS) entry which is preliminary data.</text>
</comment>
<gene>
    <name evidence="1" type="ORF">A3G60_01180</name>
</gene>
<proteinExistence type="predicted"/>
<sequence>MIVPQKTMSLERWRALSIEEQLGNIGSEVSRAGHWQRKDQKTFWGAVERALELFDLTLADPRWHGAKKREIARAREVFCDAVYGGREYGTTFENLLPYFDQFALVARLRPL</sequence>
<organism evidence="1 2">
    <name type="scientific">Candidatus Ryanbacteria bacterium RIFCSPLOWO2_12_FULL_47_9c</name>
    <dbReference type="NCBI Taxonomy" id="1802131"/>
    <lineage>
        <taxon>Bacteria</taxon>
        <taxon>Candidatus Ryaniibacteriota</taxon>
    </lineage>
</organism>